<reference evidence="1 2" key="1">
    <citation type="submission" date="2021-05" db="EMBL/GenBank/DDBJ databases">
        <authorList>
            <person name="Zhang Z.D."/>
            <person name="Osman G."/>
        </authorList>
    </citation>
    <scope>NUCLEOTIDE SEQUENCE [LARGE SCALE GENOMIC DNA]</scope>
    <source>
        <strain evidence="1 2">KCTC 32217</strain>
    </source>
</reference>
<organism evidence="1 2">
    <name type="scientific">Litoribacter ruber</name>
    <dbReference type="NCBI Taxonomy" id="702568"/>
    <lineage>
        <taxon>Bacteria</taxon>
        <taxon>Pseudomonadati</taxon>
        <taxon>Bacteroidota</taxon>
        <taxon>Cytophagia</taxon>
        <taxon>Cytophagales</taxon>
        <taxon>Cyclobacteriaceae</taxon>
        <taxon>Litoribacter</taxon>
    </lineage>
</organism>
<comment type="caution">
    <text evidence="1">The sequence shown here is derived from an EMBL/GenBank/DDBJ whole genome shotgun (WGS) entry which is preliminary data.</text>
</comment>
<keyword evidence="2" id="KW-1185">Reference proteome</keyword>
<proteinExistence type="predicted"/>
<evidence type="ECO:0000313" key="2">
    <source>
        <dbReference type="Proteomes" id="UP001319104"/>
    </source>
</evidence>
<dbReference type="AlphaFoldDB" id="A0AAP2CMD6"/>
<dbReference type="RefSeq" id="WP_213946860.1">
    <property type="nucleotide sequence ID" value="NZ_JAHCMY010000032.1"/>
</dbReference>
<feature type="non-terminal residue" evidence="1">
    <location>
        <position position="343"/>
    </location>
</feature>
<evidence type="ECO:0008006" key="3">
    <source>
        <dbReference type="Google" id="ProtNLM"/>
    </source>
</evidence>
<sequence>MSTGEEQGELLPKIQELDFPKADEYTCTDITLTRYDRPHGKVDSTFVQENLRNRVSWTAMVEKGHADTVFTLYSYDPHGNVQGLVQKLPGMEPKRTEYVYDLVSGNVNFVMYQYGEPDQFIHRYRYDADNRLEEVRTSTDGFIWNREASYHYYPHGPLARVELGEYNVQGLDYYYTLQGWLKGVNMPHRDDPGGDGSDGLRTGKDAFAFALGYYEGDYKPINPNLRLTDSRDQVWERYGEQYGNSGLYNGNISWMVTDLPGLGEDKGMQAMVYRYDQLHRIVQSRSFTNYNADKGFLTKQKEESKYDSDYSYDANGNLLTLQRRGKSPGNLDDNFIYEYYAGT</sequence>
<accession>A0AAP2CMD6</accession>
<name>A0AAP2CMD6_9BACT</name>
<protein>
    <recommendedName>
        <fullName evidence="3">RHS repeat protein</fullName>
    </recommendedName>
</protein>
<evidence type="ECO:0000313" key="1">
    <source>
        <dbReference type="EMBL" id="MBS9526001.1"/>
    </source>
</evidence>
<dbReference type="Proteomes" id="UP001319104">
    <property type="component" value="Unassembled WGS sequence"/>
</dbReference>
<dbReference type="EMBL" id="JAHCMY010000032">
    <property type="protein sequence ID" value="MBS9526001.1"/>
    <property type="molecule type" value="Genomic_DNA"/>
</dbReference>
<gene>
    <name evidence="1" type="ORF">KI659_18415</name>
</gene>
<dbReference type="Gene3D" id="2.180.10.10">
    <property type="entry name" value="RHS repeat-associated core"/>
    <property type="match status" value="1"/>
</dbReference>